<dbReference type="OrthoDB" id="6085656at2759"/>
<dbReference type="GO" id="GO:0005634">
    <property type="term" value="C:nucleus"/>
    <property type="evidence" value="ECO:0007669"/>
    <property type="project" value="UniProtKB-SubCell"/>
</dbReference>
<dbReference type="PANTHER" id="PTHR10985">
    <property type="entry name" value="BASIC HELIX-LOOP-HELIX TRANSCRIPTION FACTOR, HES-RELATED"/>
    <property type="match status" value="1"/>
</dbReference>
<evidence type="ECO:0000313" key="7">
    <source>
        <dbReference type="Proteomes" id="UP000274131"/>
    </source>
</evidence>
<dbReference type="STRING" id="51028.A0A0N4V132"/>
<dbReference type="InterPro" id="IPR050370">
    <property type="entry name" value="HES_HEY"/>
</dbReference>
<name>A0A0N4V132_ENTVE</name>
<dbReference type="AlphaFoldDB" id="A0A0N4V132"/>
<keyword evidence="2" id="KW-0805">Transcription regulation</keyword>
<evidence type="ECO:0000259" key="5">
    <source>
        <dbReference type="PROSITE" id="PS50888"/>
    </source>
</evidence>
<organism evidence="8">
    <name type="scientific">Enterobius vermicularis</name>
    <name type="common">Human pinworm</name>
    <dbReference type="NCBI Taxonomy" id="51028"/>
    <lineage>
        <taxon>Eukaryota</taxon>
        <taxon>Metazoa</taxon>
        <taxon>Ecdysozoa</taxon>
        <taxon>Nematoda</taxon>
        <taxon>Chromadorea</taxon>
        <taxon>Rhabditida</taxon>
        <taxon>Spirurina</taxon>
        <taxon>Oxyuridomorpha</taxon>
        <taxon>Oxyuroidea</taxon>
        <taxon>Oxyuridae</taxon>
        <taxon>Enterobius</taxon>
    </lineage>
</organism>
<dbReference type="Pfam" id="PF00010">
    <property type="entry name" value="HLH"/>
    <property type="match status" value="1"/>
</dbReference>
<proteinExistence type="predicted"/>
<dbReference type="InterPro" id="IPR011598">
    <property type="entry name" value="bHLH_dom"/>
</dbReference>
<reference evidence="6 7" key="2">
    <citation type="submission" date="2018-10" db="EMBL/GenBank/DDBJ databases">
        <authorList>
            <consortium name="Pathogen Informatics"/>
        </authorList>
    </citation>
    <scope>NUCLEOTIDE SEQUENCE [LARGE SCALE GENOMIC DNA]</scope>
</reference>
<dbReference type="EMBL" id="UXUI01007575">
    <property type="protein sequence ID" value="VDD88213.1"/>
    <property type="molecule type" value="Genomic_DNA"/>
</dbReference>
<reference evidence="8" key="1">
    <citation type="submission" date="2017-02" db="UniProtKB">
        <authorList>
            <consortium name="WormBaseParasite"/>
        </authorList>
    </citation>
    <scope>IDENTIFICATION</scope>
</reference>
<evidence type="ECO:0000313" key="6">
    <source>
        <dbReference type="EMBL" id="VDD88213.1"/>
    </source>
</evidence>
<sequence>MNYQNCSLYDEQCHLFDDFICCFICSANKPLMEKKRRARINRCLYEMKQMLVESAKNSTSHSKWEKADILEMSVAYIKQLQSQARKSGWLLHLSFIYHLL</sequence>
<evidence type="ECO:0000313" key="8">
    <source>
        <dbReference type="WBParaSite" id="EVEC_0000364801-mRNA-1"/>
    </source>
</evidence>
<dbReference type="WBParaSite" id="EVEC_0000364801-mRNA-1">
    <property type="protein sequence ID" value="EVEC_0000364801-mRNA-1"/>
    <property type="gene ID" value="EVEC_0000364801"/>
</dbReference>
<dbReference type="Gene3D" id="4.10.280.10">
    <property type="entry name" value="Helix-loop-helix DNA-binding domain"/>
    <property type="match status" value="1"/>
</dbReference>
<feature type="domain" description="BHLH" evidence="5">
    <location>
        <begin position="24"/>
        <end position="80"/>
    </location>
</feature>
<dbReference type="SUPFAM" id="SSF47459">
    <property type="entry name" value="HLH, helix-loop-helix DNA-binding domain"/>
    <property type="match status" value="1"/>
</dbReference>
<accession>A0A0N4V132</accession>
<comment type="subcellular location">
    <subcellularLocation>
        <location evidence="1">Nucleus</location>
    </subcellularLocation>
</comment>
<evidence type="ECO:0000256" key="1">
    <source>
        <dbReference type="ARBA" id="ARBA00004123"/>
    </source>
</evidence>
<evidence type="ECO:0000256" key="2">
    <source>
        <dbReference type="ARBA" id="ARBA00023015"/>
    </source>
</evidence>
<dbReference type="SMART" id="SM00353">
    <property type="entry name" value="HLH"/>
    <property type="match status" value="1"/>
</dbReference>
<dbReference type="Proteomes" id="UP000274131">
    <property type="component" value="Unassembled WGS sequence"/>
</dbReference>
<dbReference type="InterPro" id="IPR036638">
    <property type="entry name" value="HLH_DNA-bd_sf"/>
</dbReference>
<dbReference type="PROSITE" id="PS50888">
    <property type="entry name" value="BHLH"/>
    <property type="match status" value="1"/>
</dbReference>
<keyword evidence="7" id="KW-1185">Reference proteome</keyword>
<gene>
    <name evidence="6" type="ORF">EVEC_LOCUS3356</name>
</gene>
<protein>
    <submittedName>
        <fullName evidence="8">BHLH domain-containing protein</fullName>
    </submittedName>
</protein>
<evidence type="ECO:0000256" key="4">
    <source>
        <dbReference type="ARBA" id="ARBA00023242"/>
    </source>
</evidence>
<keyword evidence="3" id="KW-0804">Transcription</keyword>
<dbReference type="CDD" id="cd11410">
    <property type="entry name" value="bHLH_O_HES"/>
    <property type="match status" value="1"/>
</dbReference>
<evidence type="ECO:0000256" key="3">
    <source>
        <dbReference type="ARBA" id="ARBA00023163"/>
    </source>
</evidence>
<keyword evidence="4" id="KW-0539">Nucleus</keyword>
<dbReference type="GO" id="GO:0046983">
    <property type="term" value="F:protein dimerization activity"/>
    <property type="evidence" value="ECO:0007669"/>
    <property type="project" value="InterPro"/>
</dbReference>